<dbReference type="GO" id="GO:0004519">
    <property type="term" value="F:endonuclease activity"/>
    <property type="evidence" value="ECO:0007669"/>
    <property type="project" value="UniProtKB-KW"/>
</dbReference>
<keyword evidence="2" id="KW-1277">Toxin-antitoxin system</keyword>
<sequence length="61" mass="6882">MPMKPAKMVRKLKKAGFVEVQKEGGHRRFVHPDGRMTEVPMHTGELKKGTQDVILKQAGLK</sequence>
<dbReference type="AlphaFoldDB" id="A0A6A8LPS4"/>
<keyword evidence="4" id="KW-0255">Endonuclease</keyword>
<keyword evidence="3" id="KW-0540">Nuclease</keyword>
<dbReference type="Proteomes" id="UP001231316">
    <property type="component" value="Chromosome"/>
</dbReference>
<dbReference type="SUPFAM" id="SSF54786">
    <property type="entry name" value="YcfA/nrd intein domain"/>
    <property type="match status" value="1"/>
</dbReference>
<protein>
    <submittedName>
        <fullName evidence="8">Addiction module toxin, HicA family</fullName>
    </submittedName>
    <submittedName>
        <fullName evidence="10">Type II toxin-antitoxin system HicA family toxin</fullName>
    </submittedName>
</protein>
<dbReference type="Proteomes" id="UP000437575">
    <property type="component" value="Unassembled WGS sequence"/>
</dbReference>
<dbReference type="RefSeq" id="WP_034982674.1">
    <property type="nucleotide sequence ID" value="NZ_CP123971.1"/>
</dbReference>
<evidence type="ECO:0000256" key="2">
    <source>
        <dbReference type="ARBA" id="ARBA00022649"/>
    </source>
</evidence>
<evidence type="ECO:0000256" key="7">
    <source>
        <dbReference type="ARBA" id="ARBA00023016"/>
    </source>
</evidence>
<dbReference type="EMBL" id="WKKX01000062">
    <property type="protein sequence ID" value="MSE07664.1"/>
    <property type="molecule type" value="Genomic_DNA"/>
</dbReference>
<evidence type="ECO:0000256" key="3">
    <source>
        <dbReference type="ARBA" id="ARBA00022722"/>
    </source>
</evidence>
<dbReference type="GO" id="GO:0003729">
    <property type="term" value="F:mRNA binding"/>
    <property type="evidence" value="ECO:0007669"/>
    <property type="project" value="InterPro"/>
</dbReference>
<evidence type="ECO:0000313" key="12">
    <source>
        <dbReference type="Proteomes" id="UP000467635"/>
    </source>
</evidence>
<evidence type="ECO:0000256" key="4">
    <source>
        <dbReference type="ARBA" id="ARBA00022759"/>
    </source>
</evidence>
<comment type="similarity">
    <text evidence="1">Belongs to the HicA mRNA interferase family.</text>
</comment>
<dbReference type="EMBL" id="WKKZ01000197">
    <property type="protein sequence ID" value="MSE05321.1"/>
    <property type="molecule type" value="Genomic_DNA"/>
</dbReference>
<accession>A0A6A8LPS4</accession>
<organism evidence="8 11">
    <name type="scientific">Ligilactobacillus salivarius</name>
    <dbReference type="NCBI Taxonomy" id="1624"/>
    <lineage>
        <taxon>Bacteria</taxon>
        <taxon>Bacillati</taxon>
        <taxon>Bacillota</taxon>
        <taxon>Bacilli</taxon>
        <taxon>Lactobacillales</taxon>
        <taxon>Lactobacillaceae</taxon>
        <taxon>Ligilactobacillus</taxon>
    </lineage>
</organism>
<evidence type="ECO:0000256" key="5">
    <source>
        <dbReference type="ARBA" id="ARBA00022801"/>
    </source>
</evidence>
<evidence type="ECO:0000313" key="10">
    <source>
        <dbReference type="EMBL" id="WII29178.1"/>
    </source>
</evidence>
<dbReference type="Gene3D" id="3.30.920.30">
    <property type="entry name" value="Hypothetical protein"/>
    <property type="match status" value="1"/>
</dbReference>
<evidence type="ECO:0000313" key="11">
    <source>
        <dbReference type="Proteomes" id="UP000437575"/>
    </source>
</evidence>
<keyword evidence="7" id="KW-0346">Stress response</keyword>
<keyword evidence="6" id="KW-0694">RNA-binding</keyword>
<dbReference type="Pfam" id="PF07927">
    <property type="entry name" value="HicA_toxin"/>
    <property type="match status" value="1"/>
</dbReference>
<dbReference type="GO" id="GO:0016787">
    <property type="term" value="F:hydrolase activity"/>
    <property type="evidence" value="ECO:0007669"/>
    <property type="project" value="UniProtKB-KW"/>
</dbReference>
<dbReference type="InterPro" id="IPR038570">
    <property type="entry name" value="HicA_sf"/>
</dbReference>
<gene>
    <name evidence="9" type="ORF">GKC33_02680</name>
    <name evidence="8" type="ORF">GKC34_05675</name>
    <name evidence="10" type="ORF">QFE45_03495</name>
</gene>
<evidence type="ECO:0000256" key="6">
    <source>
        <dbReference type="ARBA" id="ARBA00022884"/>
    </source>
</evidence>
<reference evidence="10" key="2">
    <citation type="submission" date="2023-04" db="EMBL/GenBank/DDBJ databases">
        <title>Four porcine-derived lactic acid bacteria strains analyses and their evaluation as potential probiotics based on genomics.</title>
        <authorList>
            <person name="Niu D."/>
        </authorList>
    </citation>
    <scope>NUCLEOTIDE SEQUENCE</scope>
    <source>
        <strain evidence="10">ZSA5</strain>
    </source>
</reference>
<evidence type="ECO:0000313" key="8">
    <source>
        <dbReference type="EMBL" id="MSE05321.1"/>
    </source>
</evidence>
<proteinExistence type="inferred from homology"/>
<keyword evidence="5" id="KW-0378">Hydrolase</keyword>
<reference evidence="11 12" key="1">
    <citation type="submission" date="2019-11" db="EMBL/GenBank/DDBJ databases">
        <title>Draft Genome Sequence of Plant Growth-Promoting Rhizosphere-Associated Bacteria.</title>
        <authorList>
            <person name="Vasilyev I.Y."/>
            <person name="Radchenko V."/>
            <person name="Ilnitskaya E.V."/>
        </authorList>
    </citation>
    <scope>NUCLEOTIDE SEQUENCE [LARGE SCALE GENOMIC DNA]</scope>
    <source>
        <strain evidence="9 12">VRA_01-1sq_f</strain>
        <strain evidence="8 11">VRA_1sq_f</strain>
    </source>
</reference>
<dbReference type="InterPro" id="IPR012933">
    <property type="entry name" value="HicA_mRNA_interferase"/>
</dbReference>
<evidence type="ECO:0000256" key="1">
    <source>
        <dbReference type="ARBA" id="ARBA00006620"/>
    </source>
</evidence>
<evidence type="ECO:0000313" key="9">
    <source>
        <dbReference type="EMBL" id="MSE07664.1"/>
    </source>
</evidence>
<name>A0A6A8LPS4_9LACO</name>
<dbReference type="EMBL" id="CP123971">
    <property type="protein sequence ID" value="WII29178.1"/>
    <property type="molecule type" value="Genomic_DNA"/>
</dbReference>
<dbReference type="Proteomes" id="UP000467635">
    <property type="component" value="Unassembled WGS sequence"/>
</dbReference>